<evidence type="ECO:0000313" key="11">
    <source>
        <dbReference type="Proteomes" id="UP000827092"/>
    </source>
</evidence>
<keyword evidence="3" id="KW-1003">Cell membrane</keyword>
<evidence type="ECO:0000256" key="5">
    <source>
        <dbReference type="ARBA" id="ARBA00022989"/>
    </source>
</evidence>
<feature type="transmembrane region" description="Helical" evidence="8">
    <location>
        <begin position="394"/>
        <end position="420"/>
    </location>
</feature>
<dbReference type="PANTHER" id="PTHR11388:SF76">
    <property type="entry name" value="SOLUTE CARRIER ORGANIC ANION TRANSPORTER FAMILY MEMBER"/>
    <property type="match status" value="1"/>
</dbReference>
<keyword evidence="5 8" id="KW-1133">Transmembrane helix</keyword>
<gene>
    <name evidence="10" type="ORF">JTE90_022764</name>
</gene>
<feature type="transmembrane region" description="Helical" evidence="8">
    <location>
        <begin position="441"/>
        <end position="463"/>
    </location>
</feature>
<dbReference type="AlphaFoldDB" id="A0AAV6U8W2"/>
<feature type="transmembrane region" description="Helical" evidence="8">
    <location>
        <begin position="151"/>
        <end position="172"/>
    </location>
</feature>
<comment type="similarity">
    <text evidence="2">Belongs to the organo anion transporter (TC 2.A.60) family.</text>
</comment>
<dbReference type="Proteomes" id="UP000827092">
    <property type="component" value="Unassembled WGS sequence"/>
</dbReference>
<accession>A0AAV6U8W2</accession>
<evidence type="ECO:0000256" key="7">
    <source>
        <dbReference type="ARBA" id="ARBA00023157"/>
    </source>
</evidence>
<protein>
    <recommendedName>
        <fullName evidence="9">Kazal-like domain-containing protein</fullName>
    </recommendedName>
</protein>
<feature type="transmembrane region" description="Helical" evidence="8">
    <location>
        <begin position="85"/>
        <end position="107"/>
    </location>
</feature>
<dbReference type="GO" id="GO:0016323">
    <property type="term" value="C:basolateral plasma membrane"/>
    <property type="evidence" value="ECO:0007669"/>
    <property type="project" value="TreeGrafter"/>
</dbReference>
<dbReference type="EMBL" id="JAFNEN010000564">
    <property type="protein sequence ID" value="KAG8180415.1"/>
    <property type="molecule type" value="Genomic_DNA"/>
</dbReference>
<dbReference type="GO" id="GO:0043252">
    <property type="term" value="P:sodium-independent organic anion transport"/>
    <property type="evidence" value="ECO:0007669"/>
    <property type="project" value="TreeGrafter"/>
</dbReference>
<dbReference type="PANTHER" id="PTHR11388">
    <property type="entry name" value="ORGANIC ANION TRANSPORTER"/>
    <property type="match status" value="1"/>
</dbReference>
<feature type="transmembrane region" description="Helical" evidence="8">
    <location>
        <begin position="483"/>
        <end position="504"/>
    </location>
</feature>
<evidence type="ECO:0000313" key="10">
    <source>
        <dbReference type="EMBL" id="KAG8180415.1"/>
    </source>
</evidence>
<sequence length="534" mass="60351">MKKKIYLNSSLPKESKGDDCNREDLDTNCGFGHFTPKWLHSWATPRMYLVLLSIAGVASEIFHAYQVGVMSTLEKRFAFESKIAGTIMAVNEATALLFGVLVGYYGAITFLLRYFGPLLGYLMSSMCLNYYENPLEDPGYGPNDPRWVGAWWIGFLLEGFLFLLVTIPIIMFPRNLPGFKMPVDNPGTDTRTKFSGMFKSVKRILFNQLWWAVMLNIVFVNYWAVGHRVMLPKYMEHQFRLTTSDASLYSGVPRVGAIIVAITLSGYFIWRFRPSLKFLIGMKILTEIIGACGYMVLMIPKCEKFDMANFGMNNEGLILDGNCNMNCNCSRKAFTPVCGSDRKTLYFSPCYAGCDQSLNKTFFSNCSCISESSDLTFNYATEGFCISESCWLQALAYIITWPTMQFIVSLSLILQKLMLIRCIQPQDKSIALGISETVMSLLGYVPNLIIFGVLVDSACLVWQSSCGETGSCWFYDTDKFSKIIHGVSAGFSFVALIPTCLIFLMRERFCDFYEDDLTSQTRSLSHPRSTSFSW</sequence>
<dbReference type="InterPro" id="IPR004156">
    <property type="entry name" value="OATP"/>
</dbReference>
<name>A0AAV6U8W2_9ARAC</name>
<dbReference type="InterPro" id="IPR036259">
    <property type="entry name" value="MFS_trans_sf"/>
</dbReference>
<keyword evidence="11" id="KW-1185">Reference proteome</keyword>
<evidence type="ECO:0000256" key="3">
    <source>
        <dbReference type="ARBA" id="ARBA00022475"/>
    </source>
</evidence>
<dbReference type="PROSITE" id="PS51465">
    <property type="entry name" value="KAZAL_2"/>
    <property type="match status" value="1"/>
</dbReference>
<dbReference type="InterPro" id="IPR036058">
    <property type="entry name" value="Kazal_dom_sf"/>
</dbReference>
<feature type="transmembrane region" description="Helical" evidence="8">
    <location>
        <begin position="282"/>
        <end position="300"/>
    </location>
</feature>
<evidence type="ECO:0000256" key="8">
    <source>
        <dbReference type="SAM" id="Phobius"/>
    </source>
</evidence>
<evidence type="ECO:0000259" key="9">
    <source>
        <dbReference type="PROSITE" id="PS51465"/>
    </source>
</evidence>
<dbReference type="Pfam" id="PF07648">
    <property type="entry name" value="Kazal_2"/>
    <property type="match status" value="1"/>
</dbReference>
<proteinExistence type="inferred from homology"/>
<keyword evidence="6 8" id="KW-0472">Membrane</keyword>
<evidence type="ECO:0000256" key="1">
    <source>
        <dbReference type="ARBA" id="ARBA00004651"/>
    </source>
</evidence>
<feature type="transmembrane region" description="Helical" evidence="8">
    <location>
        <begin position="204"/>
        <end position="225"/>
    </location>
</feature>
<feature type="transmembrane region" description="Helical" evidence="8">
    <location>
        <begin position="251"/>
        <end position="270"/>
    </location>
</feature>
<reference evidence="10 11" key="1">
    <citation type="journal article" date="2022" name="Nat. Ecol. Evol.">
        <title>A masculinizing supergene underlies an exaggerated male reproductive morph in a spider.</title>
        <authorList>
            <person name="Hendrickx F."/>
            <person name="De Corte Z."/>
            <person name="Sonet G."/>
            <person name="Van Belleghem S.M."/>
            <person name="Kostlbacher S."/>
            <person name="Vangestel C."/>
        </authorList>
    </citation>
    <scope>NUCLEOTIDE SEQUENCE [LARGE SCALE GENOMIC DNA]</scope>
    <source>
        <strain evidence="10">W744_W776</strain>
    </source>
</reference>
<feature type="domain" description="Kazal-like" evidence="9">
    <location>
        <begin position="317"/>
        <end position="370"/>
    </location>
</feature>
<comment type="caution">
    <text evidence="10">The sequence shown here is derived from an EMBL/GenBank/DDBJ whole genome shotgun (WGS) entry which is preliminary data.</text>
</comment>
<evidence type="ECO:0000256" key="6">
    <source>
        <dbReference type="ARBA" id="ARBA00023136"/>
    </source>
</evidence>
<keyword evidence="7" id="KW-1015">Disulfide bond</keyword>
<keyword evidence="4 8" id="KW-0812">Transmembrane</keyword>
<dbReference type="GO" id="GO:0015347">
    <property type="term" value="F:sodium-independent organic anion transmembrane transporter activity"/>
    <property type="evidence" value="ECO:0007669"/>
    <property type="project" value="TreeGrafter"/>
</dbReference>
<evidence type="ECO:0000256" key="2">
    <source>
        <dbReference type="ARBA" id="ARBA00009657"/>
    </source>
</evidence>
<dbReference type="Pfam" id="PF03137">
    <property type="entry name" value="OATP"/>
    <property type="match status" value="1"/>
</dbReference>
<dbReference type="SUPFAM" id="SSF100895">
    <property type="entry name" value="Kazal-type serine protease inhibitors"/>
    <property type="match status" value="1"/>
</dbReference>
<evidence type="ECO:0000256" key="4">
    <source>
        <dbReference type="ARBA" id="ARBA00022692"/>
    </source>
</evidence>
<comment type="subcellular location">
    <subcellularLocation>
        <location evidence="1">Cell membrane</location>
        <topology evidence="1">Multi-pass membrane protein</topology>
    </subcellularLocation>
</comment>
<organism evidence="10 11">
    <name type="scientific">Oedothorax gibbosus</name>
    <dbReference type="NCBI Taxonomy" id="931172"/>
    <lineage>
        <taxon>Eukaryota</taxon>
        <taxon>Metazoa</taxon>
        <taxon>Ecdysozoa</taxon>
        <taxon>Arthropoda</taxon>
        <taxon>Chelicerata</taxon>
        <taxon>Arachnida</taxon>
        <taxon>Araneae</taxon>
        <taxon>Araneomorphae</taxon>
        <taxon>Entelegynae</taxon>
        <taxon>Araneoidea</taxon>
        <taxon>Linyphiidae</taxon>
        <taxon>Erigoninae</taxon>
        <taxon>Oedothorax</taxon>
    </lineage>
</organism>
<dbReference type="InterPro" id="IPR002350">
    <property type="entry name" value="Kazal_dom"/>
</dbReference>
<dbReference type="SUPFAM" id="SSF103473">
    <property type="entry name" value="MFS general substrate transporter"/>
    <property type="match status" value="1"/>
</dbReference>